<dbReference type="InterPro" id="IPR036250">
    <property type="entry name" value="AcylCo_DH-like_C"/>
</dbReference>
<dbReference type="SUPFAM" id="SSF56645">
    <property type="entry name" value="Acyl-CoA dehydrogenase NM domain-like"/>
    <property type="match status" value="1"/>
</dbReference>
<dbReference type="InterPro" id="IPR009100">
    <property type="entry name" value="AcylCoA_DH/oxidase_NM_dom_sf"/>
</dbReference>
<dbReference type="EMBL" id="JBBJBU010000016">
    <property type="protein sequence ID" value="KAK7202676.1"/>
    <property type="molecule type" value="Genomic_DNA"/>
</dbReference>
<proteinExistence type="inferred from homology"/>
<keyword evidence="5 13" id="KW-0285">Flavoprotein</keyword>
<comment type="catalytic activity">
    <reaction evidence="12">
        <text>2-methylbutanoyl-CoA + oxidized [electron-transfer flavoprotein] + H(+) = (2E)-2-methylbut-2-enoyl-CoA + reduced [electron-transfer flavoprotein]</text>
        <dbReference type="Rhea" id="RHEA:43780"/>
        <dbReference type="Rhea" id="RHEA-COMP:10685"/>
        <dbReference type="Rhea" id="RHEA-COMP:10686"/>
        <dbReference type="ChEBI" id="CHEBI:15378"/>
        <dbReference type="ChEBI" id="CHEBI:57336"/>
        <dbReference type="ChEBI" id="CHEBI:57337"/>
        <dbReference type="ChEBI" id="CHEBI:57692"/>
        <dbReference type="ChEBI" id="CHEBI:58307"/>
        <dbReference type="EC" id="1.3.8.5"/>
    </reaction>
    <physiologicalReaction direction="left-to-right" evidence="12">
        <dbReference type="Rhea" id="RHEA:43781"/>
    </physiologicalReaction>
</comment>
<dbReference type="RefSeq" id="XP_064765709.1">
    <property type="nucleotide sequence ID" value="XM_064913782.1"/>
</dbReference>
<comment type="cofactor">
    <cofactor evidence="1 13">
        <name>FAD</name>
        <dbReference type="ChEBI" id="CHEBI:57692"/>
    </cofactor>
</comment>
<dbReference type="InterPro" id="IPR037069">
    <property type="entry name" value="AcylCoA_DH/ox_N_sf"/>
</dbReference>
<dbReference type="InterPro" id="IPR006089">
    <property type="entry name" value="Acyl-CoA_DH_CS"/>
</dbReference>
<evidence type="ECO:0000256" key="3">
    <source>
        <dbReference type="ARBA" id="ARBA00009347"/>
    </source>
</evidence>
<name>A0ABR1EYK8_9ASCO</name>
<organism evidence="17 18">
    <name type="scientific">Myxozyma melibiosi</name>
    <dbReference type="NCBI Taxonomy" id="54550"/>
    <lineage>
        <taxon>Eukaryota</taxon>
        <taxon>Fungi</taxon>
        <taxon>Dikarya</taxon>
        <taxon>Ascomycota</taxon>
        <taxon>Saccharomycotina</taxon>
        <taxon>Lipomycetes</taxon>
        <taxon>Lipomycetales</taxon>
        <taxon>Lipomycetaceae</taxon>
        <taxon>Myxozyma</taxon>
    </lineage>
</organism>
<dbReference type="PANTHER" id="PTHR43884:SF1">
    <property type="entry name" value="SHORT_BRANCHED CHAIN SPECIFIC ACYL-COA DEHYDROGENASE, MITOCHONDRIAL"/>
    <property type="match status" value="1"/>
</dbReference>
<evidence type="ECO:0000256" key="5">
    <source>
        <dbReference type="ARBA" id="ARBA00022630"/>
    </source>
</evidence>
<protein>
    <recommendedName>
        <fullName evidence="11">short-chain 2-methylacyl-CoA dehydrogenase</fullName>
        <ecNumber evidence="11">1.3.8.5</ecNumber>
    </recommendedName>
</protein>
<feature type="domain" description="Acyl-CoA dehydrogenase/oxidase C-terminal" evidence="14">
    <location>
        <begin position="254"/>
        <end position="401"/>
    </location>
</feature>
<comment type="similarity">
    <text evidence="3 13">Belongs to the acyl-CoA dehydrogenase family.</text>
</comment>
<gene>
    <name evidence="17" type="ORF">BZA70DRAFT_285724</name>
</gene>
<evidence type="ECO:0000256" key="4">
    <source>
        <dbReference type="ARBA" id="ARBA00011881"/>
    </source>
</evidence>
<evidence type="ECO:0000256" key="7">
    <source>
        <dbReference type="ARBA" id="ARBA00022832"/>
    </source>
</evidence>
<evidence type="ECO:0000259" key="16">
    <source>
        <dbReference type="Pfam" id="PF02771"/>
    </source>
</evidence>
<dbReference type="PIRSF" id="PIRSF016578">
    <property type="entry name" value="HsaA"/>
    <property type="match status" value="1"/>
</dbReference>
<dbReference type="PANTHER" id="PTHR43884">
    <property type="entry name" value="ACYL-COA DEHYDROGENASE"/>
    <property type="match status" value="1"/>
</dbReference>
<dbReference type="PROSITE" id="PS00072">
    <property type="entry name" value="ACYL_COA_DH_1"/>
    <property type="match status" value="1"/>
</dbReference>
<comment type="subunit">
    <text evidence="4">Homotetramer.</text>
</comment>
<dbReference type="Pfam" id="PF02770">
    <property type="entry name" value="Acyl-CoA_dh_M"/>
    <property type="match status" value="1"/>
</dbReference>
<keyword evidence="7" id="KW-0276">Fatty acid metabolism</keyword>
<evidence type="ECO:0000256" key="8">
    <source>
        <dbReference type="ARBA" id="ARBA00023002"/>
    </source>
</evidence>
<dbReference type="InterPro" id="IPR009075">
    <property type="entry name" value="AcylCo_DH/oxidase_C"/>
</dbReference>
<dbReference type="Pfam" id="PF02771">
    <property type="entry name" value="Acyl-CoA_dh_N"/>
    <property type="match status" value="1"/>
</dbReference>
<dbReference type="Proteomes" id="UP001498771">
    <property type="component" value="Unassembled WGS sequence"/>
</dbReference>
<comment type="pathway">
    <text evidence="10">Amino-acid degradation; L-isoleucine degradation.</text>
</comment>
<sequence>MLRIARRSLLRSSISPSPSLIPRRHNSILSFSEDVELFRDVVRRFNTDLVQPNVSAMDAAEQIPASLVSALFDTGLMAVETPEEYGGAGASFTAAVAIVEELAKCDPSVAVLNDVHNTLVNTCVRKWGSDYIKQTYLPQLATSKLGAFALSEPSAGSDAFALKTRARKLPDGDFVLNGGKMWITNGGEAEIFVVFANAEPEIGYRGITAFVVEKDWGVKVVKKEHKLGIRASSTAVLALDDVHVPAKNVLGHYGKGYKIAIECLNEGRIGIAAQMAGIAQGAFDRAVSYVYRDRKQFGKFVGEFQGMQFQIAQVATEIEAARLMLYNAAAIKDAGGEFVTEAAMAKLYASQVAERAASKAIEWMGGVGFTREESVEKFYRDAKIGAIYEGTSNIQLQTIAKLIQKKYAN</sequence>
<evidence type="ECO:0000256" key="2">
    <source>
        <dbReference type="ARBA" id="ARBA00005198"/>
    </source>
</evidence>
<keyword evidence="18" id="KW-1185">Reference proteome</keyword>
<dbReference type="InterPro" id="IPR006091">
    <property type="entry name" value="Acyl-CoA_Oxase/DH_mid-dom"/>
</dbReference>
<evidence type="ECO:0000259" key="14">
    <source>
        <dbReference type="Pfam" id="PF00441"/>
    </source>
</evidence>
<feature type="domain" description="Acyl-CoA oxidase/dehydrogenase middle" evidence="15">
    <location>
        <begin position="147"/>
        <end position="242"/>
    </location>
</feature>
<dbReference type="EC" id="1.3.8.5" evidence="11"/>
<dbReference type="Gene3D" id="1.20.140.10">
    <property type="entry name" value="Butyryl-CoA Dehydrogenase, subunit A, domain 3"/>
    <property type="match status" value="1"/>
</dbReference>
<dbReference type="Pfam" id="PF00441">
    <property type="entry name" value="Acyl-CoA_dh_1"/>
    <property type="match status" value="1"/>
</dbReference>
<dbReference type="SUPFAM" id="SSF47203">
    <property type="entry name" value="Acyl-CoA dehydrogenase C-terminal domain-like"/>
    <property type="match status" value="1"/>
</dbReference>
<keyword evidence="9" id="KW-0443">Lipid metabolism</keyword>
<keyword evidence="6 13" id="KW-0274">FAD</keyword>
<evidence type="ECO:0000313" key="17">
    <source>
        <dbReference type="EMBL" id="KAK7202676.1"/>
    </source>
</evidence>
<evidence type="ECO:0000256" key="12">
    <source>
        <dbReference type="ARBA" id="ARBA00048235"/>
    </source>
</evidence>
<comment type="pathway">
    <text evidence="2">Lipid metabolism; mitochondrial fatty acid beta-oxidation.</text>
</comment>
<evidence type="ECO:0000256" key="11">
    <source>
        <dbReference type="ARBA" id="ARBA00039036"/>
    </source>
</evidence>
<evidence type="ECO:0000259" key="15">
    <source>
        <dbReference type="Pfam" id="PF02770"/>
    </source>
</evidence>
<dbReference type="Gene3D" id="2.40.110.10">
    <property type="entry name" value="Butyryl-CoA Dehydrogenase, subunit A, domain 2"/>
    <property type="match status" value="1"/>
</dbReference>
<reference evidence="17 18" key="1">
    <citation type="submission" date="2024-03" db="EMBL/GenBank/DDBJ databases">
        <title>Genome-scale model development and genomic sequencing of the oleaginous clade Lipomyces.</title>
        <authorList>
            <consortium name="Lawrence Berkeley National Laboratory"/>
            <person name="Czajka J.J."/>
            <person name="Han Y."/>
            <person name="Kim J."/>
            <person name="Mondo S.J."/>
            <person name="Hofstad B.A."/>
            <person name="Robles A."/>
            <person name="Haridas S."/>
            <person name="Riley R."/>
            <person name="LaButti K."/>
            <person name="Pangilinan J."/>
            <person name="Andreopoulos W."/>
            <person name="Lipzen A."/>
            <person name="Yan J."/>
            <person name="Wang M."/>
            <person name="Ng V."/>
            <person name="Grigoriev I.V."/>
            <person name="Spatafora J.W."/>
            <person name="Magnuson J.K."/>
            <person name="Baker S.E."/>
            <person name="Pomraning K.R."/>
        </authorList>
    </citation>
    <scope>NUCLEOTIDE SEQUENCE [LARGE SCALE GENOMIC DNA]</scope>
    <source>
        <strain evidence="17 18">Phaff 52-87</strain>
    </source>
</reference>
<dbReference type="InterPro" id="IPR013786">
    <property type="entry name" value="AcylCoA_DH/ox_N"/>
</dbReference>
<evidence type="ECO:0000256" key="6">
    <source>
        <dbReference type="ARBA" id="ARBA00022827"/>
    </source>
</evidence>
<evidence type="ECO:0000313" key="18">
    <source>
        <dbReference type="Proteomes" id="UP001498771"/>
    </source>
</evidence>
<accession>A0ABR1EYK8</accession>
<evidence type="ECO:0000256" key="1">
    <source>
        <dbReference type="ARBA" id="ARBA00001974"/>
    </source>
</evidence>
<evidence type="ECO:0000256" key="9">
    <source>
        <dbReference type="ARBA" id="ARBA00023098"/>
    </source>
</evidence>
<keyword evidence="8 13" id="KW-0560">Oxidoreductase</keyword>
<dbReference type="GeneID" id="90039294"/>
<comment type="caution">
    <text evidence="17">The sequence shown here is derived from an EMBL/GenBank/DDBJ whole genome shotgun (WGS) entry which is preliminary data.</text>
</comment>
<dbReference type="Gene3D" id="1.10.540.10">
    <property type="entry name" value="Acyl-CoA dehydrogenase/oxidase, N-terminal domain"/>
    <property type="match status" value="1"/>
</dbReference>
<evidence type="ECO:0000256" key="13">
    <source>
        <dbReference type="RuleBase" id="RU362125"/>
    </source>
</evidence>
<evidence type="ECO:0000256" key="10">
    <source>
        <dbReference type="ARBA" id="ARBA00037895"/>
    </source>
</evidence>
<dbReference type="InterPro" id="IPR046373">
    <property type="entry name" value="Acyl-CoA_Oxase/DH_mid-dom_sf"/>
</dbReference>
<dbReference type="PROSITE" id="PS00073">
    <property type="entry name" value="ACYL_COA_DH_2"/>
    <property type="match status" value="1"/>
</dbReference>
<feature type="domain" description="Acyl-CoA dehydrogenase/oxidase N-terminal" evidence="16">
    <location>
        <begin position="32"/>
        <end position="142"/>
    </location>
</feature>